<dbReference type="PANTHER" id="PTHR21529">
    <property type="entry name" value="MAMMARY TURMOR VIRUS RECEPTOR HOMOLOG 1, 2 MTVR1, 2"/>
    <property type="match status" value="1"/>
</dbReference>
<proteinExistence type="predicted"/>
<keyword evidence="2" id="KW-1185">Reference proteome</keyword>
<accession>A0A9K3GUL5</accession>
<dbReference type="AlphaFoldDB" id="A0A9K3GUL5"/>
<organism evidence="1 2">
    <name type="scientific">Helianthus annuus</name>
    <name type="common">Common sunflower</name>
    <dbReference type="NCBI Taxonomy" id="4232"/>
    <lineage>
        <taxon>Eukaryota</taxon>
        <taxon>Viridiplantae</taxon>
        <taxon>Streptophyta</taxon>
        <taxon>Embryophyta</taxon>
        <taxon>Tracheophyta</taxon>
        <taxon>Spermatophyta</taxon>
        <taxon>Magnoliopsida</taxon>
        <taxon>eudicotyledons</taxon>
        <taxon>Gunneridae</taxon>
        <taxon>Pentapetalae</taxon>
        <taxon>asterids</taxon>
        <taxon>campanulids</taxon>
        <taxon>Asterales</taxon>
        <taxon>Asteraceae</taxon>
        <taxon>Asteroideae</taxon>
        <taxon>Heliantheae alliance</taxon>
        <taxon>Heliantheae</taxon>
        <taxon>Helianthus</taxon>
    </lineage>
</organism>
<sequence length="982" mass="113415">MLGDIYKSESLFEKAGNCFYLAKCYDLAVEEYAKAGAFAKCFSACTDGKLFETGFALLGRCGECGGAELQFLREGAHYYFKMKDFESMMKFVRSFHEAGEIRSFLTKRRCFDELIFLEKEWGNFKEAEKVMHKGAYYYFSVKDFASMMKFVRSFYDKDKMRSFLTECWCLDELILLEKEWGNFEEAAKVARLKPDPMLEANLLHMGGLNKEASLIILWHVFSSSTIFHNVKEPFTQKDELLRMAISIARRESNAFYKFVCQEAVLLSHGETKEELLEKGIEFIYCYKENALAVSLQRVKTTCEIKQIETNVIDLIRSFLKSANRSKELLLLDEVCGEFIEAAEIGNKNEQSLEAALSRLWYVFFGSLWACGRRAWPLKDFKHKTKLLDDAYAYVTKHPDSEDSALVHREIHVLSGEEISLSHMWRYLKETPQERSLRIHFLISRRILDVHLSSHCKIYASVDTQVEDETLNHLEDRLKENIVSVEGLIYFWNSWKDMICELINRSPTYDQGCKSSKIHDAFIENYFGVRKYDEDKPGRYVVLDAEAQWVKQTRPFIIRKGYLYIILAHQFSSAVSRYWCSELLFVARNVFGKFQSLHDYSTDKNLSMHQQTKILACLFEAVKSLQKCKFLSGRKHDNLTVDKYSEWFVDQFSRNVSHINWKHAQSKEMIRVRRNETFLNMVEEATDINSKSLEGLSCEQLGRIAVVLLGYKLIGFNADTKRKLGCSSMNWRNLFRKLMNRDRSVSKSEHLARSIHNILKETYSAGWQEGNDCMSPACFLYLMDRLQILSFCSRGYVFTTRSSCVEWLSYGECGMGSNGGNATSLDTMKNIHHSLASMVIEMLNSTDELTEWLRRSNELESSYPILILRLTVLLSLICANSELHYDHLYDQLGRGCIISSLPSEFSVTLINGMKEDRLLEAVAVACKMIDNPLVIVSAKEDFPKVPCAKFLNIKKPEVDEESLIEMLYHDLEAQESAAPLLSN</sequence>
<name>A0A9K3GUL5_HELAN</name>
<evidence type="ECO:0000313" key="1">
    <source>
        <dbReference type="EMBL" id="KAF5755398.1"/>
    </source>
</evidence>
<protein>
    <submittedName>
        <fullName evidence="1">Uncharacterized protein</fullName>
    </submittedName>
</protein>
<dbReference type="EMBL" id="MNCJ02000332">
    <property type="protein sequence ID" value="KAF5755398.1"/>
    <property type="molecule type" value="Genomic_DNA"/>
</dbReference>
<gene>
    <name evidence="1" type="ORF">HanXRQr2_Chr17g0802351</name>
</gene>
<evidence type="ECO:0000313" key="2">
    <source>
        <dbReference type="Proteomes" id="UP000215914"/>
    </source>
</evidence>
<dbReference type="Proteomes" id="UP000215914">
    <property type="component" value="Unassembled WGS sequence"/>
</dbReference>
<dbReference type="Gramene" id="mRNA:HanXRQr2_Chr17g0802351">
    <property type="protein sequence ID" value="mRNA:HanXRQr2_Chr17g0802351"/>
    <property type="gene ID" value="HanXRQr2_Chr17g0802351"/>
</dbReference>
<reference evidence="1" key="2">
    <citation type="submission" date="2020-06" db="EMBL/GenBank/DDBJ databases">
        <title>Helianthus annuus Genome sequencing and assembly Release 2.</title>
        <authorList>
            <person name="Gouzy J."/>
            <person name="Langlade N."/>
            <person name="Munos S."/>
        </authorList>
    </citation>
    <scope>NUCLEOTIDE SEQUENCE</scope>
    <source>
        <tissue evidence="1">Leaves</tissue>
    </source>
</reference>
<dbReference type="PANTHER" id="PTHR21529:SF4">
    <property type="entry name" value="TPR AND ANKYRIN REPEAT-CONTAINING PROTEIN 1"/>
    <property type="match status" value="1"/>
</dbReference>
<reference evidence="1" key="1">
    <citation type="journal article" date="2017" name="Nature">
        <title>The sunflower genome provides insights into oil metabolism, flowering and Asterid evolution.</title>
        <authorList>
            <person name="Badouin H."/>
            <person name="Gouzy J."/>
            <person name="Grassa C.J."/>
            <person name="Murat F."/>
            <person name="Staton S.E."/>
            <person name="Cottret L."/>
            <person name="Lelandais-Briere C."/>
            <person name="Owens G.L."/>
            <person name="Carrere S."/>
            <person name="Mayjonade B."/>
            <person name="Legrand L."/>
            <person name="Gill N."/>
            <person name="Kane N.C."/>
            <person name="Bowers J.E."/>
            <person name="Hubner S."/>
            <person name="Bellec A."/>
            <person name="Berard A."/>
            <person name="Berges H."/>
            <person name="Blanchet N."/>
            <person name="Boniface M.C."/>
            <person name="Brunel D."/>
            <person name="Catrice O."/>
            <person name="Chaidir N."/>
            <person name="Claudel C."/>
            <person name="Donnadieu C."/>
            <person name="Faraut T."/>
            <person name="Fievet G."/>
            <person name="Helmstetter N."/>
            <person name="King M."/>
            <person name="Knapp S.J."/>
            <person name="Lai Z."/>
            <person name="Le Paslier M.C."/>
            <person name="Lippi Y."/>
            <person name="Lorenzon L."/>
            <person name="Mandel J.R."/>
            <person name="Marage G."/>
            <person name="Marchand G."/>
            <person name="Marquand E."/>
            <person name="Bret-Mestries E."/>
            <person name="Morien E."/>
            <person name="Nambeesan S."/>
            <person name="Nguyen T."/>
            <person name="Pegot-Espagnet P."/>
            <person name="Pouilly N."/>
            <person name="Raftis F."/>
            <person name="Sallet E."/>
            <person name="Schiex T."/>
            <person name="Thomas J."/>
            <person name="Vandecasteele C."/>
            <person name="Vares D."/>
            <person name="Vear F."/>
            <person name="Vautrin S."/>
            <person name="Crespi M."/>
            <person name="Mangin B."/>
            <person name="Burke J.M."/>
            <person name="Salse J."/>
            <person name="Munos S."/>
            <person name="Vincourt P."/>
            <person name="Rieseberg L.H."/>
            <person name="Langlade N.B."/>
        </authorList>
    </citation>
    <scope>NUCLEOTIDE SEQUENCE</scope>
    <source>
        <tissue evidence="1">Leaves</tissue>
    </source>
</reference>
<dbReference type="InterPro" id="IPR039904">
    <property type="entry name" value="TRANK1"/>
</dbReference>
<comment type="caution">
    <text evidence="1">The sequence shown here is derived from an EMBL/GenBank/DDBJ whole genome shotgun (WGS) entry which is preliminary data.</text>
</comment>